<dbReference type="EMBL" id="FOGJ01000002">
    <property type="protein sequence ID" value="SER14346.1"/>
    <property type="molecule type" value="Genomic_DNA"/>
</dbReference>
<dbReference type="InterPro" id="IPR050275">
    <property type="entry name" value="PGM_Phosphatase"/>
</dbReference>
<dbReference type="RefSeq" id="WP_074754069.1">
    <property type="nucleotide sequence ID" value="NZ_FOGJ01000002.1"/>
</dbReference>
<dbReference type="GO" id="GO:0005737">
    <property type="term" value="C:cytoplasm"/>
    <property type="evidence" value="ECO:0007669"/>
    <property type="project" value="TreeGrafter"/>
</dbReference>
<protein>
    <submittedName>
        <fullName evidence="2">2,3-bisphosphoglycerate-dependent phosphoglycerate mutase</fullName>
    </submittedName>
</protein>
<dbReference type="PANTHER" id="PTHR48100:SF59">
    <property type="entry name" value="ADENOSYLCOBALAMIN_ALPHA-RIBAZOLE PHOSPHATASE"/>
    <property type="match status" value="1"/>
</dbReference>
<dbReference type="InterPro" id="IPR013078">
    <property type="entry name" value="His_Pase_superF_clade-1"/>
</dbReference>
<dbReference type="CDD" id="cd07067">
    <property type="entry name" value="HP_PGM_like"/>
    <property type="match status" value="1"/>
</dbReference>
<feature type="region of interest" description="Disordered" evidence="1">
    <location>
        <begin position="74"/>
        <end position="94"/>
    </location>
</feature>
<dbReference type="InterPro" id="IPR029033">
    <property type="entry name" value="His_PPase_superfam"/>
</dbReference>
<dbReference type="SUPFAM" id="SSF53254">
    <property type="entry name" value="Phosphoglycerate mutase-like"/>
    <property type="match status" value="1"/>
</dbReference>
<accession>A0A1H9LSE0</accession>
<dbReference type="PANTHER" id="PTHR48100">
    <property type="entry name" value="BROAD-SPECIFICITY PHOSPHATASE YOR283W-RELATED"/>
    <property type="match status" value="1"/>
</dbReference>
<dbReference type="Proteomes" id="UP000182584">
    <property type="component" value="Unassembled WGS sequence"/>
</dbReference>
<organism evidence="2 3">
    <name type="scientific">Butyrivibrio fibrisolvens</name>
    <dbReference type="NCBI Taxonomy" id="831"/>
    <lineage>
        <taxon>Bacteria</taxon>
        <taxon>Bacillati</taxon>
        <taxon>Bacillota</taxon>
        <taxon>Clostridia</taxon>
        <taxon>Lachnospirales</taxon>
        <taxon>Lachnospiraceae</taxon>
        <taxon>Butyrivibrio</taxon>
    </lineage>
</organism>
<dbReference type="SMART" id="SM00855">
    <property type="entry name" value="PGAM"/>
    <property type="match status" value="1"/>
</dbReference>
<dbReference type="Gene3D" id="3.40.50.1240">
    <property type="entry name" value="Phosphoglycerate mutase-like"/>
    <property type="match status" value="1"/>
</dbReference>
<dbReference type="Pfam" id="PF00300">
    <property type="entry name" value="His_Phos_1"/>
    <property type="match status" value="1"/>
</dbReference>
<dbReference type="OrthoDB" id="9781415at2"/>
<dbReference type="GO" id="GO:0016791">
    <property type="term" value="F:phosphatase activity"/>
    <property type="evidence" value="ECO:0007669"/>
    <property type="project" value="TreeGrafter"/>
</dbReference>
<reference evidence="2 3" key="1">
    <citation type="submission" date="2016-10" db="EMBL/GenBank/DDBJ databases">
        <authorList>
            <person name="de Groot N.N."/>
        </authorList>
    </citation>
    <scope>NUCLEOTIDE SEQUENCE [LARGE SCALE GENOMIC DNA]</scope>
    <source>
        <strain evidence="2 3">AR40</strain>
    </source>
</reference>
<evidence type="ECO:0000313" key="2">
    <source>
        <dbReference type="EMBL" id="SER14346.1"/>
    </source>
</evidence>
<proteinExistence type="predicted"/>
<name>A0A1H9LSE0_BUTFI</name>
<gene>
    <name evidence="2" type="ORF">SAMN04487884_102172</name>
</gene>
<dbReference type="eggNOG" id="COG0406">
    <property type="taxonomic scope" value="Bacteria"/>
</dbReference>
<evidence type="ECO:0000256" key="1">
    <source>
        <dbReference type="SAM" id="MobiDB-lite"/>
    </source>
</evidence>
<sequence>MTRIYFVRHAQPDKSVKDDRTRPLTQKGLTDSALVIDMLKDKGIDIAICSPYKRSLDTIKGFTESQSLKIHTDERFRERESSVQGQGLRKNPERWKSKEWNPEWGESIESVRSRNIEALMEVLDKYKGHNIVLGTHGTALSTILDHLSPAYGYDDFIKMMDWMPNIVEIVFEGKEVVEINELGHIEI</sequence>
<evidence type="ECO:0000313" key="3">
    <source>
        <dbReference type="Proteomes" id="UP000182584"/>
    </source>
</evidence>
<dbReference type="AlphaFoldDB" id="A0A1H9LSE0"/>